<proteinExistence type="predicted"/>
<evidence type="ECO:0000313" key="2">
    <source>
        <dbReference type="EnsemblMetazoa" id="Aqu2.1.35615_001"/>
    </source>
</evidence>
<dbReference type="EnsemblMetazoa" id="Aqu2.1.35615_001">
    <property type="protein sequence ID" value="Aqu2.1.35615_001"/>
    <property type="gene ID" value="Aqu2.1.35615"/>
</dbReference>
<accession>A0A1X7V5T1</accession>
<feature type="coiled-coil region" evidence="1">
    <location>
        <begin position="12"/>
        <end position="57"/>
    </location>
</feature>
<reference evidence="2" key="1">
    <citation type="submission" date="2017-05" db="UniProtKB">
        <authorList>
            <consortium name="EnsemblMetazoa"/>
        </authorList>
    </citation>
    <scope>IDENTIFICATION</scope>
</reference>
<dbReference type="AlphaFoldDB" id="A0A1X7V5T1"/>
<keyword evidence="1" id="KW-0175">Coiled coil</keyword>
<protein>
    <submittedName>
        <fullName evidence="2">Uncharacterized protein</fullName>
    </submittedName>
</protein>
<dbReference type="InParanoid" id="A0A1X7V5T1"/>
<evidence type="ECO:0000256" key="1">
    <source>
        <dbReference type="SAM" id="Coils"/>
    </source>
</evidence>
<name>A0A1X7V5T1_AMPQE</name>
<sequence length="132" mass="15826">MEELAKGIAAMADAMELQMDRQDKREKTMEKQWEIQEKNMMDQLERWEQNMQERDEKRPTIKPLVLILSSLKERDNKDFLTAFEMSIRLQDIEEDWPQYLVPLLGLYLVARFEQPTAVLMQTPNMKKSSRLY</sequence>
<organism evidence="2">
    <name type="scientific">Amphimedon queenslandica</name>
    <name type="common">Sponge</name>
    <dbReference type="NCBI Taxonomy" id="400682"/>
    <lineage>
        <taxon>Eukaryota</taxon>
        <taxon>Metazoa</taxon>
        <taxon>Porifera</taxon>
        <taxon>Demospongiae</taxon>
        <taxon>Heteroscleromorpha</taxon>
        <taxon>Haplosclerida</taxon>
        <taxon>Niphatidae</taxon>
        <taxon>Amphimedon</taxon>
    </lineage>
</organism>